<sequence length="234" mass="27546">MNQILDSQIHIYMINFNEIIESKYRIKELLVDDEIERVNKLKFESDKQRALKTYFIRRKILSAYTDISPEKIIFKYNTYGKPYFTDGNNFRIKFNYSHSQDLLLFAICLDNEIGVDLEFIKVLPDLKNLAENYFSQKEFCYYQSFKSPEEKLFFFYKIWTRKEALLKAIGTGLIDGLKVLNVLDGSAVNNSSLIISYYKKKLIITDIMVPENFIGSLAYVSKIPKELIYFDSLT</sequence>
<dbReference type="InterPro" id="IPR050559">
    <property type="entry name" value="P-Pant_transferase_sf"/>
</dbReference>
<dbReference type="GO" id="GO:0019878">
    <property type="term" value="P:lysine biosynthetic process via aminoadipic acid"/>
    <property type="evidence" value="ECO:0007669"/>
    <property type="project" value="TreeGrafter"/>
</dbReference>
<comment type="caution">
    <text evidence="5">The sequence shown here is derived from an EMBL/GenBank/DDBJ whole genome shotgun (WGS) entry which is preliminary data.</text>
</comment>
<dbReference type="Pfam" id="PF01648">
    <property type="entry name" value="ACPS"/>
    <property type="match status" value="1"/>
</dbReference>
<feature type="domain" description="4'-phosphopantetheinyl transferase" evidence="3">
    <location>
        <begin position="113"/>
        <end position="190"/>
    </location>
</feature>
<dbReference type="InterPro" id="IPR008278">
    <property type="entry name" value="4-PPantetheinyl_Trfase_dom"/>
</dbReference>
<evidence type="ECO:0000259" key="4">
    <source>
        <dbReference type="Pfam" id="PF22624"/>
    </source>
</evidence>
<dbReference type="EMBL" id="DSUJ01000008">
    <property type="protein sequence ID" value="HFI90462.1"/>
    <property type="molecule type" value="Genomic_DNA"/>
</dbReference>
<proteinExistence type="inferred from homology"/>
<accession>A0A7V2ZIA3</accession>
<gene>
    <name evidence="5" type="ORF">ENS31_02900</name>
</gene>
<dbReference type="InterPro" id="IPR055066">
    <property type="entry name" value="AASDHPPT_N"/>
</dbReference>
<feature type="domain" description="4'-phosphopantetheinyl transferase N-terminal" evidence="4">
    <location>
        <begin position="28"/>
        <end position="106"/>
    </location>
</feature>
<dbReference type="GO" id="GO:0000287">
    <property type="term" value="F:magnesium ion binding"/>
    <property type="evidence" value="ECO:0007669"/>
    <property type="project" value="InterPro"/>
</dbReference>
<organism evidence="5">
    <name type="scientific">Ignavibacterium album</name>
    <dbReference type="NCBI Taxonomy" id="591197"/>
    <lineage>
        <taxon>Bacteria</taxon>
        <taxon>Pseudomonadati</taxon>
        <taxon>Ignavibacteriota</taxon>
        <taxon>Ignavibacteria</taxon>
        <taxon>Ignavibacteriales</taxon>
        <taxon>Ignavibacteriaceae</taxon>
        <taxon>Ignavibacterium</taxon>
    </lineage>
</organism>
<name>A0A7V2ZIA3_9BACT</name>
<dbReference type="GO" id="GO:0008897">
    <property type="term" value="F:holo-[acyl-carrier-protein] synthase activity"/>
    <property type="evidence" value="ECO:0007669"/>
    <property type="project" value="InterPro"/>
</dbReference>
<evidence type="ECO:0000313" key="5">
    <source>
        <dbReference type="EMBL" id="HFI90462.1"/>
    </source>
</evidence>
<comment type="similarity">
    <text evidence="1">Belongs to the P-Pant transferase superfamily. Gsp/Sfp/HetI/AcpT family.</text>
</comment>
<keyword evidence="2 5" id="KW-0808">Transferase</keyword>
<evidence type="ECO:0000256" key="2">
    <source>
        <dbReference type="ARBA" id="ARBA00022679"/>
    </source>
</evidence>
<dbReference type="GO" id="GO:0005829">
    <property type="term" value="C:cytosol"/>
    <property type="evidence" value="ECO:0007669"/>
    <property type="project" value="TreeGrafter"/>
</dbReference>
<dbReference type="PANTHER" id="PTHR12215">
    <property type="entry name" value="PHOSPHOPANTETHEINE TRANSFERASE"/>
    <property type="match status" value="1"/>
</dbReference>
<protein>
    <submittedName>
        <fullName evidence="5">4'-phosphopantetheinyl transferase superfamily protein</fullName>
    </submittedName>
</protein>
<evidence type="ECO:0000256" key="1">
    <source>
        <dbReference type="ARBA" id="ARBA00010990"/>
    </source>
</evidence>
<dbReference type="PANTHER" id="PTHR12215:SF10">
    <property type="entry name" value="L-AMINOADIPATE-SEMIALDEHYDE DEHYDROGENASE-PHOSPHOPANTETHEINYL TRANSFERASE"/>
    <property type="match status" value="1"/>
</dbReference>
<dbReference type="InterPro" id="IPR037143">
    <property type="entry name" value="4-PPantetheinyl_Trfase_dom_sf"/>
</dbReference>
<dbReference type="SUPFAM" id="SSF56214">
    <property type="entry name" value="4'-phosphopantetheinyl transferase"/>
    <property type="match status" value="2"/>
</dbReference>
<dbReference type="AlphaFoldDB" id="A0A7V2ZIA3"/>
<reference evidence="5" key="1">
    <citation type="journal article" date="2020" name="mSystems">
        <title>Genome- and Community-Level Interaction Insights into Carbon Utilization and Element Cycling Functions of Hydrothermarchaeota in Hydrothermal Sediment.</title>
        <authorList>
            <person name="Zhou Z."/>
            <person name="Liu Y."/>
            <person name="Xu W."/>
            <person name="Pan J."/>
            <person name="Luo Z.H."/>
            <person name="Li M."/>
        </authorList>
    </citation>
    <scope>NUCLEOTIDE SEQUENCE [LARGE SCALE GENOMIC DNA]</scope>
    <source>
        <strain evidence="5">SpSt-479</strain>
    </source>
</reference>
<evidence type="ECO:0000259" key="3">
    <source>
        <dbReference type="Pfam" id="PF01648"/>
    </source>
</evidence>
<dbReference type="Pfam" id="PF22624">
    <property type="entry name" value="AASDHPPT_N"/>
    <property type="match status" value="1"/>
</dbReference>
<dbReference type="Gene3D" id="3.90.470.20">
    <property type="entry name" value="4'-phosphopantetheinyl transferase domain"/>
    <property type="match status" value="2"/>
</dbReference>